<dbReference type="Gramene" id="QL02p020718:mrna">
    <property type="protein sequence ID" value="QL02p020718:mrna"/>
    <property type="gene ID" value="QL02p020718"/>
</dbReference>
<dbReference type="EnsemblPlants" id="QL02p020718:mrna">
    <property type="protein sequence ID" value="QL02p020718:mrna"/>
    <property type="gene ID" value="QL02p020718"/>
</dbReference>
<dbReference type="AlphaFoldDB" id="A0A7N2KTY1"/>
<reference evidence="2" key="1">
    <citation type="journal article" date="2016" name="G3 (Bethesda)">
        <title>First Draft Assembly and Annotation of the Genome of a California Endemic Oak Quercus lobata Nee (Fagaceae).</title>
        <authorList>
            <person name="Sork V.L."/>
            <person name="Fitz-Gibbon S.T."/>
            <person name="Puiu D."/>
            <person name="Crepeau M."/>
            <person name="Gugger P.F."/>
            <person name="Sherman R."/>
            <person name="Stevens K."/>
            <person name="Langley C.H."/>
            <person name="Pellegrini M."/>
            <person name="Salzberg S.L."/>
        </authorList>
    </citation>
    <scope>NUCLEOTIDE SEQUENCE [LARGE SCALE GENOMIC DNA]</scope>
    <source>
        <strain evidence="2">cv. SW786</strain>
    </source>
</reference>
<evidence type="ECO:0000313" key="2">
    <source>
        <dbReference type="Proteomes" id="UP000594261"/>
    </source>
</evidence>
<name>A0A7N2KTY1_QUELO</name>
<organism evidence="1 2">
    <name type="scientific">Quercus lobata</name>
    <name type="common">Valley oak</name>
    <dbReference type="NCBI Taxonomy" id="97700"/>
    <lineage>
        <taxon>Eukaryota</taxon>
        <taxon>Viridiplantae</taxon>
        <taxon>Streptophyta</taxon>
        <taxon>Embryophyta</taxon>
        <taxon>Tracheophyta</taxon>
        <taxon>Spermatophyta</taxon>
        <taxon>Magnoliopsida</taxon>
        <taxon>eudicotyledons</taxon>
        <taxon>Gunneridae</taxon>
        <taxon>Pentapetalae</taxon>
        <taxon>rosids</taxon>
        <taxon>fabids</taxon>
        <taxon>Fagales</taxon>
        <taxon>Fagaceae</taxon>
        <taxon>Quercus</taxon>
    </lineage>
</organism>
<reference evidence="1" key="2">
    <citation type="submission" date="2021-01" db="UniProtKB">
        <authorList>
            <consortium name="EnsemblPlants"/>
        </authorList>
    </citation>
    <scope>IDENTIFICATION</scope>
</reference>
<accession>A0A7N2KTY1</accession>
<proteinExistence type="predicted"/>
<dbReference type="Proteomes" id="UP000594261">
    <property type="component" value="Chromosome 2"/>
</dbReference>
<keyword evidence="2" id="KW-1185">Reference proteome</keyword>
<evidence type="ECO:0008006" key="3">
    <source>
        <dbReference type="Google" id="ProtNLM"/>
    </source>
</evidence>
<evidence type="ECO:0000313" key="1">
    <source>
        <dbReference type="EnsemblPlants" id="QL02p020718:mrna"/>
    </source>
</evidence>
<dbReference type="InParanoid" id="A0A7N2KTY1"/>
<sequence>METKYRNFTVKSAYRVAVRMAKPFGGEHSLAGQDRKLWTKLWALNTPPKHDEMTVHILWECPLARNVWAPVRGKLHKCSANASNFYLLIRHLVDRLDRKELETWVMLSLALCNARSRYHFESLQSHPTTILQGATSLLDDYQ</sequence>
<protein>
    <recommendedName>
        <fullName evidence="3">Reverse transcriptase zinc-binding domain-containing protein</fullName>
    </recommendedName>
</protein>